<dbReference type="InterPro" id="IPR029057">
    <property type="entry name" value="PRTase-like"/>
</dbReference>
<evidence type="ECO:0008006" key="2">
    <source>
        <dbReference type="Google" id="ProtNLM"/>
    </source>
</evidence>
<evidence type="ECO:0000313" key="1">
    <source>
        <dbReference type="EMBL" id="QCI08536.1"/>
    </source>
</evidence>
<name>A0A4D6WYN2_9FLOR</name>
<dbReference type="AlphaFoldDB" id="A0A4D6WYN2"/>
<sequence>MQLNIYLISHPIIKLLSQTIINNQANEAIMTNSYKQIGLFLTYETTRKWIKIHNIYLKKFNKIQQMTLLDPNRKYYIFTKLSNTYKMLVDIQLFLPNMTIIDTVYENNIVLKNKKINHLFDKTSKEIKIIIFDNILQESYAIQLIKYLNQYINTKDIYITCISCYEKTLHIIGQSYPELQIYTTKII</sequence>
<keyword evidence="1" id="KW-0934">Plastid</keyword>
<geneLocation type="plastid" evidence="1"/>
<accession>A0A4D6WYN2</accession>
<proteinExistence type="predicted"/>
<reference evidence="1" key="1">
    <citation type="journal article" date="2019" name="Mol. Phylogenet. Evol.">
        <title>Morphological evolution and classification of the red algal order Ceramiales inferred using plastid phylogenomics.</title>
        <authorList>
            <person name="Diaz-Tapia P."/>
            <person name="Pasella M.M."/>
            <person name="Verbruggen H."/>
            <person name="Maggs C.A."/>
        </authorList>
    </citation>
    <scope>NUCLEOTIDE SEQUENCE</scope>
    <source>
        <strain evidence="1">PD2951</strain>
    </source>
</reference>
<protein>
    <recommendedName>
        <fullName evidence="2">Uracil phosphoribosyltransferase</fullName>
    </recommendedName>
</protein>
<reference evidence="1" key="2">
    <citation type="submission" date="2019-04" db="EMBL/GenBank/DDBJ databases">
        <authorList>
            <person name="Pasella M."/>
        </authorList>
    </citation>
    <scope>NUCLEOTIDE SEQUENCE</scope>
    <source>
        <strain evidence="1">PD2951</strain>
    </source>
</reference>
<organism evidence="1">
    <name type="scientific">Spermothamnion repens</name>
    <dbReference type="NCBI Taxonomy" id="31383"/>
    <lineage>
        <taxon>Eukaryota</taxon>
        <taxon>Rhodophyta</taxon>
        <taxon>Florideophyceae</taxon>
        <taxon>Rhodymeniophycidae</taxon>
        <taxon>Ceramiales</taxon>
        <taxon>Ceramiaceae</taxon>
        <taxon>Spermothamnion</taxon>
    </lineage>
</organism>
<dbReference type="Gene3D" id="3.40.50.2020">
    <property type="match status" value="1"/>
</dbReference>
<dbReference type="EMBL" id="MK814735">
    <property type="protein sequence ID" value="QCI08536.1"/>
    <property type="molecule type" value="Genomic_DNA"/>
</dbReference>
<gene>
    <name evidence="1" type="primary">orf187</name>
</gene>